<dbReference type="Pfam" id="PF00005">
    <property type="entry name" value="ABC_tran"/>
    <property type="match status" value="1"/>
</dbReference>
<accession>A0A2W5UTP9</accession>
<dbReference type="Gene3D" id="3.40.50.300">
    <property type="entry name" value="P-loop containing nucleotide triphosphate hydrolases"/>
    <property type="match status" value="1"/>
</dbReference>
<protein>
    <recommendedName>
        <fullName evidence="4">ABC transporter domain-containing protein</fullName>
    </recommendedName>
</protein>
<dbReference type="SMART" id="SM00382">
    <property type="entry name" value="AAA"/>
    <property type="match status" value="1"/>
</dbReference>
<dbReference type="PROSITE" id="PS50893">
    <property type="entry name" value="ABC_TRANSPORTER_2"/>
    <property type="match status" value="1"/>
</dbReference>
<evidence type="ECO:0000256" key="3">
    <source>
        <dbReference type="ARBA" id="ARBA00022840"/>
    </source>
</evidence>
<evidence type="ECO:0000259" key="4">
    <source>
        <dbReference type="PROSITE" id="PS50893"/>
    </source>
</evidence>
<evidence type="ECO:0000313" key="5">
    <source>
        <dbReference type="EMBL" id="PZR06664.1"/>
    </source>
</evidence>
<proteinExistence type="predicted"/>
<evidence type="ECO:0000256" key="1">
    <source>
        <dbReference type="ARBA" id="ARBA00022448"/>
    </source>
</evidence>
<organism evidence="5 6">
    <name type="scientific">Archangium gephyra</name>
    <dbReference type="NCBI Taxonomy" id="48"/>
    <lineage>
        <taxon>Bacteria</taxon>
        <taxon>Pseudomonadati</taxon>
        <taxon>Myxococcota</taxon>
        <taxon>Myxococcia</taxon>
        <taxon>Myxococcales</taxon>
        <taxon>Cystobacterineae</taxon>
        <taxon>Archangiaceae</taxon>
        <taxon>Archangium</taxon>
    </lineage>
</organism>
<evidence type="ECO:0000256" key="2">
    <source>
        <dbReference type="ARBA" id="ARBA00022741"/>
    </source>
</evidence>
<dbReference type="GO" id="GO:0016887">
    <property type="term" value="F:ATP hydrolysis activity"/>
    <property type="evidence" value="ECO:0007669"/>
    <property type="project" value="InterPro"/>
</dbReference>
<keyword evidence="3" id="KW-0067">ATP-binding</keyword>
<dbReference type="InterPro" id="IPR003593">
    <property type="entry name" value="AAA+_ATPase"/>
</dbReference>
<dbReference type="PANTHER" id="PTHR42781">
    <property type="entry name" value="SPERMIDINE/PUTRESCINE IMPORT ATP-BINDING PROTEIN POTA"/>
    <property type="match status" value="1"/>
</dbReference>
<gene>
    <name evidence="5" type="ORF">DI536_29545</name>
</gene>
<feature type="domain" description="ABC transporter" evidence="4">
    <location>
        <begin position="1"/>
        <end position="202"/>
    </location>
</feature>
<keyword evidence="2" id="KW-0547">Nucleotide-binding</keyword>
<dbReference type="PROSITE" id="PS00211">
    <property type="entry name" value="ABC_TRANSPORTER_1"/>
    <property type="match status" value="1"/>
</dbReference>
<sequence length="202" mass="21955">MPLELSAHVVAKVDDFRVDVALEAPVGVTVLFGPSGAGKSTVLRAIAGLVPLSSGHVRFDGHEWTRLPPEKREVGYVFQNAALFPHLSVEDNIAFGAPTYEDARRWLERLHLKGMADRKPGSLSGGEAQRVALARALARKPRVLLLDEPFASLDDTLRDSLLREVKTLVAEEALVALLVTHDRHEGEVLGGKFLNISGGRLT</sequence>
<dbReference type="InterPro" id="IPR050093">
    <property type="entry name" value="ABC_SmlMolc_Importer"/>
</dbReference>
<dbReference type="Proteomes" id="UP000249061">
    <property type="component" value="Unassembled WGS sequence"/>
</dbReference>
<dbReference type="GO" id="GO:0005524">
    <property type="term" value="F:ATP binding"/>
    <property type="evidence" value="ECO:0007669"/>
    <property type="project" value="UniProtKB-KW"/>
</dbReference>
<dbReference type="InterPro" id="IPR003439">
    <property type="entry name" value="ABC_transporter-like_ATP-bd"/>
</dbReference>
<dbReference type="AlphaFoldDB" id="A0A2W5UTP9"/>
<dbReference type="EMBL" id="QFQP01000036">
    <property type="protein sequence ID" value="PZR06664.1"/>
    <property type="molecule type" value="Genomic_DNA"/>
</dbReference>
<dbReference type="SUPFAM" id="SSF52540">
    <property type="entry name" value="P-loop containing nucleoside triphosphate hydrolases"/>
    <property type="match status" value="1"/>
</dbReference>
<dbReference type="PANTHER" id="PTHR42781:SF4">
    <property type="entry name" value="SPERMIDINE_PUTRESCINE IMPORT ATP-BINDING PROTEIN POTA"/>
    <property type="match status" value="1"/>
</dbReference>
<dbReference type="InterPro" id="IPR027417">
    <property type="entry name" value="P-loop_NTPase"/>
</dbReference>
<dbReference type="InterPro" id="IPR017871">
    <property type="entry name" value="ABC_transporter-like_CS"/>
</dbReference>
<name>A0A2W5UTP9_9BACT</name>
<reference evidence="5 6" key="1">
    <citation type="submission" date="2017-08" db="EMBL/GenBank/DDBJ databases">
        <title>Infants hospitalized years apart are colonized by the same room-sourced microbial strains.</title>
        <authorList>
            <person name="Brooks B."/>
            <person name="Olm M.R."/>
            <person name="Firek B.A."/>
            <person name="Baker R."/>
            <person name="Thomas B.C."/>
            <person name="Morowitz M.J."/>
            <person name="Banfield J.F."/>
        </authorList>
    </citation>
    <scope>NUCLEOTIDE SEQUENCE [LARGE SCALE GENOMIC DNA]</scope>
    <source>
        <strain evidence="5">S2_003_000_R2_14</strain>
    </source>
</reference>
<evidence type="ECO:0000313" key="6">
    <source>
        <dbReference type="Proteomes" id="UP000249061"/>
    </source>
</evidence>
<comment type="caution">
    <text evidence="5">The sequence shown here is derived from an EMBL/GenBank/DDBJ whole genome shotgun (WGS) entry which is preliminary data.</text>
</comment>
<keyword evidence="1" id="KW-0813">Transport</keyword>